<dbReference type="GO" id="GO:0015408">
    <property type="term" value="F:ABC-type ferric iron transporter activity"/>
    <property type="evidence" value="ECO:0007669"/>
    <property type="project" value="InterPro"/>
</dbReference>
<dbReference type="Pfam" id="PF08402">
    <property type="entry name" value="TOBE_2"/>
    <property type="match status" value="1"/>
</dbReference>
<dbReference type="SUPFAM" id="SSF50331">
    <property type="entry name" value="MOP-like"/>
    <property type="match status" value="1"/>
</dbReference>
<reference evidence="8 9" key="1">
    <citation type="submission" date="2017-10" db="EMBL/GenBank/DDBJ databases">
        <title>Novel microbial diversity and functional potential in the marine mammal oral microbiome.</title>
        <authorList>
            <person name="Dudek N.K."/>
            <person name="Sun C.L."/>
            <person name="Burstein D."/>
            <person name="Kantor R.S."/>
            <person name="Aliaga Goltsman D.S."/>
            <person name="Bik E.M."/>
            <person name="Thomas B.C."/>
            <person name="Banfield J.F."/>
            <person name="Relman D.A."/>
        </authorList>
    </citation>
    <scope>NUCLEOTIDE SEQUENCE [LARGE SCALE GENOMIC DNA]</scope>
    <source>
        <strain evidence="8">DOLJORAL78_47_16</strain>
    </source>
</reference>
<dbReference type="InterPro" id="IPR012340">
    <property type="entry name" value="NA-bd_OB-fold"/>
</dbReference>
<evidence type="ECO:0000259" key="7">
    <source>
        <dbReference type="PROSITE" id="PS50893"/>
    </source>
</evidence>
<keyword evidence="5" id="KW-1278">Translocase</keyword>
<dbReference type="Gene3D" id="2.40.50.140">
    <property type="entry name" value="Nucleic acid-binding proteins"/>
    <property type="match status" value="1"/>
</dbReference>
<dbReference type="GO" id="GO:0016887">
    <property type="term" value="F:ATP hydrolysis activity"/>
    <property type="evidence" value="ECO:0007669"/>
    <property type="project" value="InterPro"/>
</dbReference>
<dbReference type="Gene3D" id="3.40.50.300">
    <property type="entry name" value="P-loop containing nucleotide triphosphate hydrolases"/>
    <property type="match status" value="1"/>
</dbReference>
<dbReference type="InterPro" id="IPR027417">
    <property type="entry name" value="P-loop_NTPase"/>
</dbReference>
<comment type="caution">
    <text evidence="8">The sequence shown here is derived from an EMBL/GenBank/DDBJ whole genome shotgun (WGS) entry which is preliminary data.</text>
</comment>
<dbReference type="Proteomes" id="UP000230821">
    <property type="component" value="Unassembled WGS sequence"/>
</dbReference>
<dbReference type="InterPro" id="IPR047641">
    <property type="entry name" value="ABC_transpr_MalK/UgpC-like"/>
</dbReference>
<keyword evidence="4 8" id="KW-0067">ATP-binding</keyword>
<evidence type="ECO:0000256" key="6">
    <source>
        <dbReference type="ARBA" id="ARBA00023136"/>
    </source>
</evidence>
<evidence type="ECO:0000256" key="1">
    <source>
        <dbReference type="ARBA" id="ARBA00022448"/>
    </source>
</evidence>
<keyword evidence="1" id="KW-0813">Transport</keyword>
<organism evidence="8 9">
    <name type="scientific">candidate division KSB3 bacterium</name>
    <dbReference type="NCBI Taxonomy" id="2044937"/>
    <lineage>
        <taxon>Bacteria</taxon>
        <taxon>candidate division KSB3</taxon>
    </lineage>
</organism>
<name>A0A2G6K871_9BACT</name>
<keyword evidence="3" id="KW-0547">Nucleotide-binding</keyword>
<evidence type="ECO:0000256" key="3">
    <source>
        <dbReference type="ARBA" id="ARBA00022741"/>
    </source>
</evidence>
<protein>
    <submittedName>
        <fullName evidence="8">Sugar ABC transporter ATP-binding protein</fullName>
    </submittedName>
</protein>
<sequence>MLAVELRDITKTYGSAPILQHLNIGIEAGTFTVVFGMPTCGKSVLVRLLTGLEKPNSGQIFLRETDVTDVEPGERNIGYVPQSFALYPHYSVHDNIAYPLSLMRVPKDETETAVRQVANQIKIDHLLNKRPDQLSGGEKQRVALARGIIKQTDIYVLDDPLVGLDFKLREQLFDDLRNMQESLQATFVYTTSDPLETLALADQVSILDGGCIVETGNVEQMYHDPQHARSMELLGFPASNMLQGELYSKGGQTWCRSSFFDFPIDLFREGNRADAQNVVDVAIRPQHVMLEFEQRNGCLTAQADITLRDDLGGEIIVYLDVKGTPLTTVISHDKDYLIAQDVVTIGIHPPDVALFSSETGQKIGHGVM</sequence>
<dbReference type="InterPro" id="IPR015853">
    <property type="entry name" value="ABC_transpr_FbpC"/>
</dbReference>
<dbReference type="GO" id="GO:0005524">
    <property type="term" value="F:ATP binding"/>
    <property type="evidence" value="ECO:0007669"/>
    <property type="project" value="UniProtKB-KW"/>
</dbReference>
<evidence type="ECO:0000313" key="8">
    <source>
        <dbReference type="EMBL" id="PIE31867.1"/>
    </source>
</evidence>
<feature type="domain" description="ABC transporter" evidence="7">
    <location>
        <begin position="4"/>
        <end position="234"/>
    </location>
</feature>
<evidence type="ECO:0000256" key="5">
    <source>
        <dbReference type="ARBA" id="ARBA00022967"/>
    </source>
</evidence>
<evidence type="ECO:0000256" key="2">
    <source>
        <dbReference type="ARBA" id="ARBA00022475"/>
    </source>
</evidence>
<evidence type="ECO:0000313" key="9">
    <source>
        <dbReference type="Proteomes" id="UP000230821"/>
    </source>
</evidence>
<dbReference type="AlphaFoldDB" id="A0A2G6K871"/>
<dbReference type="InterPro" id="IPR003593">
    <property type="entry name" value="AAA+_ATPase"/>
</dbReference>
<dbReference type="Pfam" id="PF00005">
    <property type="entry name" value="ABC_tran"/>
    <property type="match status" value="1"/>
</dbReference>
<dbReference type="InterPro" id="IPR003439">
    <property type="entry name" value="ABC_transporter-like_ATP-bd"/>
</dbReference>
<evidence type="ECO:0000256" key="4">
    <source>
        <dbReference type="ARBA" id="ARBA00022840"/>
    </source>
</evidence>
<dbReference type="SUPFAM" id="SSF52540">
    <property type="entry name" value="P-loop containing nucleoside triphosphate hydrolases"/>
    <property type="match status" value="1"/>
</dbReference>
<keyword evidence="6" id="KW-0472">Membrane</keyword>
<dbReference type="SMART" id="SM00382">
    <property type="entry name" value="AAA"/>
    <property type="match status" value="1"/>
</dbReference>
<dbReference type="InterPro" id="IPR013611">
    <property type="entry name" value="Transp-assoc_OB_typ2"/>
</dbReference>
<dbReference type="InterPro" id="IPR017871">
    <property type="entry name" value="ABC_transporter-like_CS"/>
</dbReference>
<dbReference type="PANTHER" id="PTHR43875">
    <property type="entry name" value="MALTODEXTRIN IMPORT ATP-BINDING PROTEIN MSMX"/>
    <property type="match status" value="1"/>
</dbReference>
<dbReference type="PANTHER" id="PTHR43875:SF15">
    <property type="entry name" value="TREHALOSE IMPORT ATP-BINDING PROTEIN SUGC"/>
    <property type="match status" value="1"/>
</dbReference>
<accession>A0A2G6K871</accession>
<keyword evidence="2" id="KW-1003">Cell membrane</keyword>
<gene>
    <name evidence="8" type="ORF">CSA56_17130</name>
</gene>
<dbReference type="GO" id="GO:0055052">
    <property type="term" value="C:ATP-binding cassette (ABC) transporter complex, substrate-binding subunit-containing"/>
    <property type="evidence" value="ECO:0007669"/>
    <property type="project" value="TreeGrafter"/>
</dbReference>
<dbReference type="CDD" id="cd03259">
    <property type="entry name" value="ABC_Carb_Solutes_like"/>
    <property type="match status" value="1"/>
</dbReference>
<dbReference type="InterPro" id="IPR008995">
    <property type="entry name" value="Mo/tungstate-bd_C_term_dom"/>
</dbReference>
<dbReference type="PROSITE" id="PS50893">
    <property type="entry name" value="ABC_TRANSPORTER_2"/>
    <property type="match status" value="1"/>
</dbReference>
<proteinExistence type="predicted"/>
<dbReference type="PROSITE" id="PS00211">
    <property type="entry name" value="ABC_TRANSPORTER_1"/>
    <property type="match status" value="1"/>
</dbReference>
<dbReference type="Gene3D" id="2.40.50.100">
    <property type="match status" value="1"/>
</dbReference>
<dbReference type="EMBL" id="PDSK01000126">
    <property type="protein sequence ID" value="PIE31867.1"/>
    <property type="molecule type" value="Genomic_DNA"/>
</dbReference>